<evidence type="ECO:0000256" key="2">
    <source>
        <dbReference type="ARBA" id="ARBA00022723"/>
    </source>
</evidence>
<evidence type="ECO:0000313" key="7">
    <source>
        <dbReference type="Proteomes" id="UP000317355"/>
    </source>
</evidence>
<sequence>MSSNHQSSYHGQCLCGAVKYEVDKIGPKMAHCHCSMCRRFHGAAFATFGEAHKKDFRWLKGEKLLKSYLAENGTVRQFCSVCGSSMTFAPANDAGELVEFTLGTLSDPLELRPDAHIYVGSKADWYVIEDGMPQFEEGRDSKRLA</sequence>
<dbReference type="GO" id="GO:0016846">
    <property type="term" value="F:carbon-sulfur lyase activity"/>
    <property type="evidence" value="ECO:0007669"/>
    <property type="project" value="InterPro"/>
</dbReference>
<proteinExistence type="inferred from homology"/>
<comment type="caution">
    <text evidence="6">The sequence shown here is derived from an EMBL/GenBank/DDBJ whole genome shotgun (WGS) entry which is preliminary data.</text>
</comment>
<dbReference type="AlphaFoldDB" id="A0A558CT23"/>
<dbReference type="InterPro" id="IPR006913">
    <property type="entry name" value="CENP-V/GFA"/>
</dbReference>
<dbReference type="PROSITE" id="PS51891">
    <property type="entry name" value="CENP_V_GFA"/>
    <property type="match status" value="1"/>
</dbReference>
<name>A0A558CT23_9GAMM</name>
<evidence type="ECO:0000256" key="3">
    <source>
        <dbReference type="ARBA" id="ARBA00022833"/>
    </source>
</evidence>
<dbReference type="SUPFAM" id="SSF51316">
    <property type="entry name" value="Mss4-like"/>
    <property type="match status" value="1"/>
</dbReference>
<dbReference type="Pfam" id="PF04828">
    <property type="entry name" value="GFA"/>
    <property type="match status" value="1"/>
</dbReference>
<keyword evidence="3" id="KW-0862">Zinc</keyword>
<dbReference type="InterPro" id="IPR011057">
    <property type="entry name" value="Mss4-like_sf"/>
</dbReference>
<reference evidence="6 7" key="1">
    <citation type="submission" date="2019-07" db="EMBL/GenBank/DDBJ databases">
        <title>The pathways for chlorine oxyanion respiration interact through the shared metabolite chlorate.</title>
        <authorList>
            <person name="Barnum T.P."/>
            <person name="Cheng Y."/>
            <person name="Hill K.A."/>
            <person name="Lucas L.N."/>
            <person name="Carlson H.K."/>
            <person name="Coates J.D."/>
        </authorList>
    </citation>
    <scope>NUCLEOTIDE SEQUENCE [LARGE SCALE GENOMIC DNA]</scope>
    <source>
        <strain evidence="6">BK-3</strain>
    </source>
</reference>
<comment type="similarity">
    <text evidence="1">Belongs to the Gfa family.</text>
</comment>
<evidence type="ECO:0000313" key="6">
    <source>
        <dbReference type="EMBL" id="TVT51915.1"/>
    </source>
</evidence>
<accession>A0A558CT23</accession>
<keyword evidence="2" id="KW-0479">Metal-binding</keyword>
<evidence type="ECO:0000256" key="4">
    <source>
        <dbReference type="ARBA" id="ARBA00023239"/>
    </source>
</evidence>
<gene>
    <name evidence="6" type="ORF">FHK82_14650</name>
</gene>
<evidence type="ECO:0000259" key="5">
    <source>
        <dbReference type="PROSITE" id="PS51891"/>
    </source>
</evidence>
<dbReference type="PANTHER" id="PTHR33337">
    <property type="entry name" value="GFA DOMAIN-CONTAINING PROTEIN"/>
    <property type="match status" value="1"/>
</dbReference>
<evidence type="ECO:0000256" key="1">
    <source>
        <dbReference type="ARBA" id="ARBA00005495"/>
    </source>
</evidence>
<dbReference type="PANTHER" id="PTHR33337:SF40">
    <property type="entry name" value="CENP-V_GFA DOMAIN-CONTAINING PROTEIN-RELATED"/>
    <property type="match status" value="1"/>
</dbReference>
<organism evidence="6 7">
    <name type="scientific">Sedimenticola thiotaurini</name>
    <dbReference type="NCBI Taxonomy" id="1543721"/>
    <lineage>
        <taxon>Bacteria</taxon>
        <taxon>Pseudomonadati</taxon>
        <taxon>Pseudomonadota</taxon>
        <taxon>Gammaproteobacteria</taxon>
        <taxon>Chromatiales</taxon>
        <taxon>Sedimenticolaceae</taxon>
        <taxon>Sedimenticola</taxon>
    </lineage>
</organism>
<feature type="domain" description="CENP-V/GFA" evidence="5">
    <location>
        <begin position="9"/>
        <end position="136"/>
    </location>
</feature>
<dbReference type="Gene3D" id="3.90.1590.10">
    <property type="entry name" value="glutathione-dependent formaldehyde- activating enzyme (gfa)"/>
    <property type="match status" value="1"/>
</dbReference>
<dbReference type="Proteomes" id="UP000317355">
    <property type="component" value="Unassembled WGS sequence"/>
</dbReference>
<dbReference type="GO" id="GO:0046872">
    <property type="term" value="F:metal ion binding"/>
    <property type="evidence" value="ECO:0007669"/>
    <property type="project" value="UniProtKB-KW"/>
</dbReference>
<keyword evidence="4" id="KW-0456">Lyase</keyword>
<protein>
    <submittedName>
        <fullName evidence="6">GFA family protein</fullName>
    </submittedName>
</protein>
<dbReference type="EMBL" id="VMRY01000080">
    <property type="protein sequence ID" value="TVT51915.1"/>
    <property type="molecule type" value="Genomic_DNA"/>
</dbReference>